<evidence type="ECO:0000256" key="2">
    <source>
        <dbReference type="ARBA" id="ARBA00022485"/>
    </source>
</evidence>
<dbReference type="Gene3D" id="3.40.50.12160">
    <property type="entry name" value="Methylthiotransferase, N-terminal domain"/>
    <property type="match status" value="1"/>
</dbReference>
<dbReference type="InterPro" id="IPR007197">
    <property type="entry name" value="rSAM"/>
</dbReference>
<comment type="similarity">
    <text evidence="14">Belongs to the methylthiotransferase family. MiaB subfamily.</text>
</comment>
<feature type="domain" description="MTTase N-terminal" evidence="16">
    <location>
        <begin position="3"/>
        <end position="120"/>
    </location>
</feature>
<evidence type="ECO:0000256" key="11">
    <source>
        <dbReference type="ARBA" id="ARBA00050926"/>
    </source>
</evidence>
<dbReference type="HAMAP" id="MF_01864">
    <property type="entry name" value="tRNA_metthiotr_MiaB"/>
    <property type="match status" value="1"/>
</dbReference>
<dbReference type="InterPro" id="IPR006638">
    <property type="entry name" value="Elp3/MiaA/NifB-like_rSAM"/>
</dbReference>
<evidence type="ECO:0000256" key="13">
    <source>
        <dbReference type="ARBA" id="ARBA00052587"/>
    </source>
</evidence>
<comment type="subunit">
    <text evidence="14">Monomer.</text>
</comment>
<dbReference type="FunFam" id="3.40.50.12160:FF:000001">
    <property type="entry name" value="tRNA-2-methylthio-N(6)-dimethylallyladenosine synthase"/>
    <property type="match status" value="1"/>
</dbReference>
<dbReference type="FunFam" id="3.80.30.20:FF:000001">
    <property type="entry name" value="tRNA-2-methylthio-N(6)-dimethylallyladenosine synthase 2"/>
    <property type="match status" value="1"/>
</dbReference>
<dbReference type="AlphaFoldDB" id="A0A451DHF7"/>
<dbReference type="Gene3D" id="3.80.30.20">
    <property type="entry name" value="tm_1862 like domain"/>
    <property type="match status" value="1"/>
</dbReference>
<dbReference type="InterPro" id="IPR023404">
    <property type="entry name" value="rSAM_horseshoe"/>
</dbReference>
<evidence type="ECO:0000256" key="10">
    <source>
        <dbReference type="ARBA" id="ARBA00033765"/>
    </source>
</evidence>
<evidence type="ECO:0000256" key="8">
    <source>
        <dbReference type="ARBA" id="ARBA00023004"/>
    </source>
</evidence>
<evidence type="ECO:0000256" key="5">
    <source>
        <dbReference type="ARBA" id="ARBA00022691"/>
    </source>
</evidence>
<evidence type="ECO:0000256" key="12">
    <source>
        <dbReference type="ARBA" id="ARBA00052380"/>
    </source>
</evidence>
<dbReference type="NCBIfam" id="TIGR00089">
    <property type="entry name" value="MiaB/RimO family radical SAM methylthiotransferase"/>
    <property type="match status" value="1"/>
</dbReference>
<comment type="cofactor">
    <cofactor evidence="14">
        <name>[4Fe-4S] cluster</name>
        <dbReference type="ChEBI" id="CHEBI:49883"/>
    </cofactor>
    <text evidence="14">Binds 2 [4Fe-4S] clusters. One cluster is coordinated with 3 cysteines and an exchangeable S-adenosyl-L-methionine.</text>
</comment>
<evidence type="ECO:0000256" key="9">
    <source>
        <dbReference type="ARBA" id="ARBA00023014"/>
    </source>
</evidence>
<dbReference type="InterPro" id="IPR006463">
    <property type="entry name" value="MiaB_methiolase"/>
</dbReference>
<feature type="binding site" evidence="14">
    <location>
        <position position="158"/>
    </location>
    <ligand>
        <name>[4Fe-4S] cluster</name>
        <dbReference type="ChEBI" id="CHEBI:49883"/>
        <label>2</label>
        <note>4Fe-4S-S-AdoMet</note>
    </ligand>
</feature>
<comment type="catalytic activity">
    <reaction evidence="13">
        <text>N(6)-dimethylallyladenosine(37) in tRNA + (sulfur carrier)-SH + AH2 + 2 S-adenosyl-L-methionine = 2-methylsulfanyl-N(6)-dimethylallyladenosine(37) in tRNA + (sulfur carrier)-H + 5'-deoxyadenosine + L-methionine + A + S-adenosyl-L-homocysteine + 2 H(+)</text>
        <dbReference type="Rhea" id="RHEA:37067"/>
        <dbReference type="Rhea" id="RHEA-COMP:10375"/>
        <dbReference type="Rhea" id="RHEA-COMP:10376"/>
        <dbReference type="Rhea" id="RHEA-COMP:14737"/>
        <dbReference type="Rhea" id="RHEA-COMP:14739"/>
        <dbReference type="ChEBI" id="CHEBI:13193"/>
        <dbReference type="ChEBI" id="CHEBI:15378"/>
        <dbReference type="ChEBI" id="CHEBI:17319"/>
        <dbReference type="ChEBI" id="CHEBI:17499"/>
        <dbReference type="ChEBI" id="CHEBI:29917"/>
        <dbReference type="ChEBI" id="CHEBI:57844"/>
        <dbReference type="ChEBI" id="CHEBI:57856"/>
        <dbReference type="ChEBI" id="CHEBI:59789"/>
        <dbReference type="ChEBI" id="CHEBI:64428"/>
        <dbReference type="ChEBI" id="CHEBI:74415"/>
        <dbReference type="ChEBI" id="CHEBI:74417"/>
        <dbReference type="EC" id="2.8.4.3"/>
    </reaction>
    <physiologicalReaction direction="left-to-right" evidence="13">
        <dbReference type="Rhea" id="RHEA:37068"/>
    </physiologicalReaction>
</comment>
<feature type="domain" description="Radical SAM core" evidence="17">
    <location>
        <begin position="144"/>
        <end position="377"/>
    </location>
</feature>
<dbReference type="SUPFAM" id="SSF102114">
    <property type="entry name" value="Radical SAM enzymes"/>
    <property type="match status" value="1"/>
</dbReference>
<feature type="binding site" evidence="14">
    <location>
        <position position="162"/>
    </location>
    <ligand>
        <name>[4Fe-4S] cluster</name>
        <dbReference type="ChEBI" id="CHEBI:49883"/>
        <label>2</label>
        <note>4Fe-4S-S-AdoMet</note>
    </ligand>
</feature>
<evidence type="ECO:0000256" key="3">
    <source>
        <dbReference type="ARBA" id="ARBA00022490"/>
    </source>
</evidence>
<dbReference type="PROSITE" id="PS01278">
    <property type="entry name" value="MTTASE_RADICAL"/>
    <property type="match status" value="1"/>
</dbReference>
<dbReference type="SFLD" id="SFLDF00273">
    <property type="entry name" value="(dimethylallyl)adenosine_tRNA"/>
    <property type="match status" value="1"/>
</dbReference>
<keyword evidence="2 14" id="KW-0004">4Fe-4S</keyword>
<evidence type="ECO:0000259" key="15">
    <source>
        <dbReference type="PROSITE" id="PS50926"/>
    </source>
</evidence>
<evidence type="ECO:0000256" key="14">
    <source>
        <dbReference type="HAMAP-Rule" id="MF_01864"/>
    </source>
</evidence>
<dbReference type="InterPro" id="IPR013848">
    <property type="entry name" value="Methylthiotransferase_N"/>
</dbReference>
<protein>
    <recommendedName>
        <fullName evidence="10 14">tRNA-2-methylthio-N(6)-dimethylallyladenosine synthase</fullName>
        <ecNumber evidence="10 14">2.8.4.3</ecNumber>
    </recommendedName>
    <alternativeName>
        <fullName evidence="14">(Dimethylallyl)adenosine tRNA methylthiotransferase MiaB</fullName>
    </alternativeName>
    <alternativeName>
        <fullName evidence="14">tRNA-i(6)A37 methylthiotransferase</fullName>
    </alternativeName>
</protein>
<dbReference type="Pfam" id="PF01938">
    <property type="entry name" value="TRAM"/>
    <property type="match status" value="1"/>
</dbReference>
<keyword evidence="4 14" id="KW-0808">Transferase</keyword>
<dbReference type="EMBL" id="LR217732">
    <property type="protein sequence ID" value="VFP86060.1"/>
    <property type="molecule type" value="Genomic_DNA"/>
</dbReference>
<comment type="function">
    <text evidence="1 14">Catalyzes the methylthiolation of N6-(dimethylallyl)adenosine (i(6)A), leading to the formation of 2-methylthio-N6-(dimethylallyl)adenosine (ms(2)i(6)A) at position 37 in tRNAs that read codons beginning with uridine.</text>
</comment>
<dbReference type="SFLD" id="SFLDS00029">
    <property type="entry name" value="Radical_SAM"/>
    <property type="match status" value="1"/>
</dbReference>
<gene>
    <name evidence="14 18" type="primary">miaB</name>
    <name evidence="18" type="ORF">BUCIPSTX3056_285</name>
</gene>
<keyword evidence="8 14" id="KW-0408">Iron</keyword>
<dbReference type="InterPro" id="IPR058240">
    <property type="entry name" value="rSAM_sf"/>
</dbReference>
<evidence type="ECO:0000256" key="1">
    <source>
        <dbReference type="ARBA" id="ARBA00003234"/>
    </source>
</evidence>
<dbReference type="GO" id="GO:0046872">
    <property type="term" value="F:metal ion binding"/>
    <property type="evidence" value="ECO:0007669"/>
    <property type="project" value="UniProtKB-KW"/>
</dbReference>
<dbReference type="SFLD" id="SFLDG01061">
    <property type="entry name" value="methylthiotransferase"/>
    <property type="match status" value="1"/>
</dbReference>
<dbReference type="Proteomes" id="UP000294449">
    <property type="component" value="Chromosome"/>
</dbReference>
<dbReference type="EC" id="2.8.4.3" evidence="10 14"/>
<evidence type="ECO:0000256" key="4">
    <source>
        <dbReference type="ARBA" id="ARBA00022679"/>
    </source>
</evidence>
<dbReference type="InterPro" id="IPR002792">
    <property type="entry name" value="TRAM_dom"/>
</dbReference>
<keyword evidence="6 14" id="KW-0819">tRNA processing</keyword>
<name>A0A451DHF7_9GAMM</name>
<evidence type="ECO:0000256" key="7">
    <source>
        <dbReference type="ARBA" id="ARBA00022723"/>
    </source>
</evidence>
<dbReference type="PANTHER" id="PTHR43020">
    <property type="entry name" value="CDK5 REGULATORY SUBUNIT-ASSOCIATED PROTEIN 1"/>
    <property type="match status" value="1"/>
</dbReference>
<keyword evidence="9 14" id="KW-0411">Iron-sulfur</keyword>
<dbReference type="SFLD" id="SFLDG01082">
    <property type="entry name" value="B12-binding_domain_containing"/>
    <property type="match status" value="1"/>
</dbReference>
<dbReference type="InterPro" id="IPR038135">
    <property type="entry name" value="Methylthiotransferase_N_sf"/>
</dbReference>
<dbReference type="GO" id="GO:0005829">
    <property type="term" value="C:cytosol"/>
    <property type="evidence" value="ECO:0007669"/>
    <property type="project" value="TreeGrafter"/>
</dbReference>
<evidence type="ECO:0000313" key="19">
    <source>
        <dbReference type="Proteomes" id="UP000294449"/>
    </source>
</evidence>
<dbReference type="GO" id="GO:0035597">
    <property type="term" value="F:tRNA-2-methylthio-N(6)-dimethylallyladenosine(37) synthase activity"/>
    <property type="evidence" value="ECO:0007669"/>
    <property type="project" value="UniProtKB-EC"/>
</dbReference>
<feature type="domain" description="TRAM" evidence="15">
    <location>
        <begin position="380"/>
        <end position="443"/>
    </location>
</feature>
<evidence type="ECO:0000256" key="6">
    <source>
        <dbReference type="ARBA" id="ARBA00022694"/>
    </source>
</evidence>
<evidence type="ECO:0000259" key="17">
    <source>
        <dbReference type="PROSITE" id="PS51918"/>
    </source>
</evidence>
<comment type="subcellular location">
    <subcellularLocation>
        <location evidence="14">Cytoplasm</location>
    </subcellularLocation>
</comment>
<comment type="catalytic activity">
    <reaction evidence="11">
        <text>N(6)-dimethylallyladenosine(37) in tRNA + (sulfur carrier)-SH + AH2 + S-adenosyl-L-methionine = 2-thio-N(6)-dimethylallyladenosine(37) in tRNA + (sulfur carrier)-H + 5'-deoxyadenosine + L-methionine + A + H(+)</text>
        <dbReference type="Rhea" id="RHEA:36339"/>
        <dbReference type="Rhea" id="RHEA-COMP:10375"/>
        <dbReference type="Rhea" id="RHEA-COMP:10377"/>
        <dbReference type="Rhea" id="RHEA-COMP:14737"/>
        <dbReference type="Rhea" id="RHEA-COMP:14739"/>
        <dbReference type="ChEBI" id="CHEBI:13193"/>
        <dbReference type="ChEBI" id="CHEBI:15378"/>
        <dbReference type="ChEBI" id="CHEBI:17319"/>
        <dbReference type="ChEBI" id="CHEBI:17499"/>
        <dbReference type="ChEBI" id="CHEBI:29917"/>
        <dbReference type="ChEBI" id="CHEBI:57844"/>
        <dbReference type="ChEBI" id="CHEBI:59789"/>
        <dbReference type="ChEBI" id="CHEBI:64428"/>
        <dbReference type="ChEBI" id="CHEBI:74415"/>
        <dbReference type="ChEBI" id="CHEBI:74416"/>
    </reaction>
    <physiologicalReaction direction="left-to-right" evidence="11">
        <dbReference type="Rhea" id="RHEA:36340"/>
    </physiologicalReaction>
</comment>
<dbReference type="Pfam" id="PF00919">
    <property type="entry name" value="UPF0004"/>
    <property type="match status" value="1"/>
</dbReference>
<dbReference type="InterPro" id="IPR020612">
    <property type="entry name" value="Methylthiotransferase_CS"/>
</dbReference>
<dbReference type="PROSITE" id="PS51449">
    <property type="entry name" value="MTTASE_N"/>
    <property type="match status" value="1"/>
</dbReference>
<proteinExistence type="inferred from homology"/>
<sequence length="443" mass="51524">MKKKIYIKTWGCQMNEHDSSIIENILTKTNNYVITKNPEKSDILILNTCSIREKAQEKLFHQLGRWKNFQKKNSNIRIAVGGCVATQEGKKIYKRARFVNIIFGPQTLHKLPELIHQSYHTTNLIIDVTTSSLKKFESSINTRVNKKFTSFVTIMEGCNKYCSFCIVPYSRGKEVSRQHKHILSEIKKLSTLGVREVVLLGQNVNAYKTYDYINKIKYNFSDLLYSISRIPKINRIRYITSHPMEFGEDIITAYKYIPQLTNFLHLPVQSGSNKILRLMKRGYTIEEYEDLINKLKFIRPNISISSDFIVGFPGETHQDFQKTLQFISKINFDTSYSFIYSPRPGTRAAKLADCTTIEEKKNRLSLLQKKITQQSFQWRRRMLGTVQSVLVEGSSKNNTQELYGRTENNRIIYFFGKSELIGNFVQLKVIDINYNTYLKGVIN</sequence>
<comment type="catalytic activity">
    <reaction evidence="12">
        <text>2-thio-N(6)-dimethylallyladenosine(37) in tRNA + S-adenosyl-L-methionine = 2-methylsulfanyl-N(6)-dimethylallyladenosine(37) in tRNA + S-adenosyl-L-homocysteine + H(+)</text>
        <dbReference type="Rhea" id="RHEA:37063"/>
        <dbReference type="Rhea" id="RHEA-COMP:10376"/>
        <dbReference type="Rhea" id="RHEA-COMP:10377"/>
        <dbReference type="ChEBI" id="CHEBI:15378"/>
        <dbReference type="ChEBI" id="CHEBI:57856"/>
        <dbReference type="ChEBI" id="CHEBI:59789"/>
        <dbReference type="ChEBI" id="CHEBI:74416"/>
        <dbReference type="ChEBI" id="CHEBI:74417"/>
    </reaction>
    <physiologicalReaction direction="left-to-right" evidence="12">
        <dbReference type="Rhea" id="RHEA:37064"/>
    </physiologicalReaction>
</comment>
<organism evidence="18 19">
    <name type="scientific">Buchnera aphidicola</name>
    <name type="common">Cinara pseudotaxifoliae</name>
    <dbReference type="NCBI Taxonomy" id="655384"/>
    <lineage>
        <taxon>Bacteria</taxon>
        <taxon>Pseudomonadati</taxon>
        <taxon>Pseudomonadota</taxon>
        <taxon>Gammaproteobacteria</taxon>
        <taxon>Enterobacterales</taxon>
        <taxon>Erwiniaceae</taxon>
        <taxon>Buchnera</taxon>
    </lineage>
</organism>
<dbReference type="NCBIfam" id="TIGR01574">
    <property type="entry name" value="miaB-methiolase"/>
    <property type="match status" value="1"/>
</dbReference>
<dbReference type="STRING" id="655384.GCA_900128595_00287"/>
<keyword evidence="3 14" id="KW-0963">Cytoplasm</keyword>
<feature type="binding site" evidence="14">
    <location>
        <position position="165"/>
    </location>
    <ligand>
        <name>[4Fe-4S] cluster</name>
        <dbReference type="ChEBI" id="CHEBI:49883"/>
        <label>2</label>
        <note>4Fe-4S-S-AdoMet</note>
    </ligand>
</feature>
<dbReference type="InterPro" id="IPR005839">
    <property type="entry name" value="Methylthiotransferase"/>
</dbReference>
<dbReference type="PROSITE" id="PS51918">
    <property type="entry name" value="RADICAL_SAM"/>
    <property type="match status" value="1"/>
</dbReference>
<dbReference type="Pfam" id="PF04055">
    <property type="entry name" value="Radical_SAM"/>
    <property type="match status" value="1"/>
</dbReference>
<dbReference type="PANTHER" id="PTHR43020:SF2">
    <property type="entry name" value="MITOCHONDRIAL TRNA METHYLTHIOTRANSFERASE CDK5RAP1"/>
    <property type="match status" value="1"/>
</dbReference>
<keyword evidence="7 14" id="KW-0479">Metal-binding</keyword>
<evidence type="ECO:0000313" key="18">
    <source>
        <dbReference type="EMBL" id="VFP86060.1"/>
    </source>
</evidence>
<dbReference type="PROSITE" id="PS50926">
    <property type="entry name" value="TRAM"/>
    <property type="match status" value="1"/>
</dbReference>
<dbReference type="CDD" id="cd01335">
    <property type="entry name" value="Radical_SAM"/>
    <property type="match status" value="1"/>
</dbReference>
<feature type="binding site" evidence="14">
    <location>
        <position position="12"/>
    </location>
    <ligand>
        <name>[4Fe-4S] cluster</name>
        <dbReference type="ChEBI" id="CHEBI:49883"/>
        <label>1</label>
    </ligand>
</feature>
<dbReference type="SMART" id="SM00729">
    <property type="entry name" value="Elp3"/>
    <property type="match status" value="1"/>
</dbReference>
<feature type="binding site" evidence="14">
    <location>
        <position position="83"/>
    </location>
    <ligand>
        <name>[4Fe-4S] cluster</name>
        <dbReference type="ChEBI" id="CHEBI:49883"/>
        <label>1</label>
    </ligand>
</feature>
<evidence type="ECO:0000259" key="16">
    <source>
        <dbReference type="PROSITE" id="PS51449"/>
    </source>
</evidence>
<reference evidence="18 19" key="1">
    <citation type="submission" date="2019-02" db="EMBL/GenBank/DDBJ databases">
        <authorList>
            <person name="Manzano-Marin A."/>
            <person name="Manzano-Marin A."/>
        </authorList>
    </citation>
    <scope>NUCLEOTIDE SEQUENCE [LARGE SCALE GENOMIC DNA]</scope>
    <source>
        <strain evidence="18 19">BuCipseudotaxifoliae</strain>
    </source>
</reference>
<dbReference type="GO" id="GO:0051539">
    <property type="term" value="F:4 iron, 4 sulfur cluster binding"/>
    <property type="evidence" value="ECO:0007669"/>
    <property type="project" value="UniProtKB-UniRule"/>
</dbReference>
<accession>A0A451DHF7</accession>
<keyword evidence="5 14" id="KW-0949">S-adenosyl-L-methionine</keyword>
<feature type="binding site" evidence="14">
    <location>
        <position position="49"/>
    </location>
    <ligand>
        <name>[4Fe-4S] cluster</name>
        <dbReference type="ChEBI" id="CHEBI:49883"/>
        <label>1</label>
    </ligand>
</feature>